<dbReference type="STRING" id="1423731.FC81_GL002100"/>
<accession>A0A0R1M5T7</accession>
<reference evidence="2 3" key="1">
    <citation type="journal article" date="2015" name="Genome Announc.">
        <title>Expanding the biotechnology potential of lactobacilli through comparative genomics of 213 strains and associated genera.</title>
        <authorList>
            <person name="Sun Z."/>
            <person name="Harris H.M."/>
            <person name="McCann A."/>
            <person name="Guo C."/>
            <person name="Argimon S."/>
            <person name="Zhang W."/>
            <person name="Yang X."/>
            <person name="Jeffery I.B."/>
            <person name="Cooney J.C."/>
            <person name="Kagawa T.F."/>
            <person name="Liu W."/>
            <person name="Song Y."/>
            <person name="Salvetti E."/>
            <person name="Wrobel A."/>
            <person name="Rasinkangas P."/>
            <person name="Parkhill J."/>
            <person name="Rea M.C."/>
            <person name="O'Sullivan O."/>
            <person name="Ritari J."/>
            <person name="Douillard F.P."/>
            <person name="Paul Ross R."/>
            <person name="Yang R."/>
            <person name="Briner A.E."/>
            <person name="Felis G.E."/>
            <person name="de Vos W.M."/>
            <person name="Barrangou R."/>
            <person name="Klaenhammer T.R."/>
            <person name="Caufield P.W."/>
            <person name="Cui Y."/>
            <person name="Zhang H."/>
            <person name="O'Toole P.W."/>
        </authorList>
    </citation>
    <scope>NUCLEOTIDE SEQUENCE [LARGE SCALE GENOMIC DNA]</scope>
    <source>
        <strain evidence="2 3">DSM 19910</strain>
    </source>
</reference>
<feature type="transmembrane region" description="Helical" evidence="1">
    <location>
        <begin position="84"/>
        <end position="109"/>
    </location>
</feature>
<keyword evidence="1" id="KW-0812">Transmembrane</keyword>
<dbReference type="PATRIC" id="fig|1423731.3.peg.2158"/>
<feature type="transmembrane region" description="Helical" evidence="1">
    <location>
        <begin position="40"/>
        <end position="57"/>
    </location>
</feature>
<evidence type="ECO:0000256" key="1">
    <source>
        <dbReference type="SAM" id="Phobius"/>
    </source>
</evidence>
<keyword evidence="1" id="KW-0472">Membrane</keyword>
<sequence>MLVLFTLFETLVYFGLLLGGVTEIANFFEVNNTHFLQTGLKIWAQIVFFISVAETFYKTKGKDPFYYQAVNLFSNIKKNLYSGLSIPILVVGAFENKGLFLMLLIIFLFKKISKFEIEKDTFQEENFNEKNS</sequence>
<evidence type="ECO:0000313" key="2">
    <source>
        <dbReference type="EMBL" id="KRL03438.1"/>
    </source>
</evidence>
<organism evidence="2 3">
    <name type="scientific">Liquorilactobacillus capillatus DSM 19910</name>
    <dbReference type="NCBI Taxonomy" id="1423731"/>
    <lineage>
        <taxon>Bacteria</taxon>
        <taxon>Bacillati</taxon>
        <taxon>Bacillota</taxon>
        <taxon>Bacilli</taxon>
        <taxon>Lactobacillales</taxon>
        <taxon>Lactobacillaceae</taxon>
        <taxon>Liquorilactobacillus</taxon>
    </lineage>
</organism>
<dbReference type="AlphaFoldDB" id="A0A0R1M5T7"/>
<keyword evidence="3" id="KW-1185">Reference proteome</keyword>
<evidence type="ECO:0000313" key="3">
    <source>
        <dbReference type="Proteomes" id="UP000051621"/>
    </source>
</evidence>
<dbReference type="EMBL" id="AZEF01000003">
    <property type="protein sequence ID" value="KRL03438.1"/>
    <property type="molecule type" value="Genomic_DNA"/>
</dbReference>
<name>A0A0R1M5T7_9LACO</name>
<comment type="caution">
    <text evidence="2">The sequence shown here is derived from an EMBL/GenBank/DDBJ whole genome shotgun (WGS) entry which is preliminary data.</text>
</comment>
<proteinExistence type="predicted"/>
<dbReference type="Proteomes" id="UP000051621">
    <property type="component" value="Unassembled WGS sequence"/>
</dbReference>
<feature type="transmembrane region" description="Helical" evidence="1">
    <location>
        <begin position="6"/>
        <end position="28"/>
    </location>
</feature>
<protein>
    <submittedName>
        <fullName evidence="2">Uncharacterized protein</fullName>
    </submittedName>
</protein>
<gene>
    <name evidence="2" type="ORF">FC81_GL002100</name>
</gene>
<keyword evidence="1" id="KW-1133">Transmembrane helix</keyword>